<keyword evidence="1" id="KW-0472">Membrane</keyword>
<sequence length="200" mass="21433">MSRGIATILSDLFDQIAVAVFIISGSGVLLFANRSGNAMIEEGWPIRLVNGALMGVDTSGSDALKKALDKRLADGATDQAICLAIAGQGRPSAVGYLRAIPSSDTPASMLLVTQTGRTTAYGLEGLASAYNLSKAETRILKHLVEAQSLPEVAQRLNLSLPTVKSHMRRILTKTQCSRQADLLRIVEGARAYFHRPRRDG</sequence>
<accession>A0A8I1G7L3</accession>
<dbReference type="SMART" id="SM00421">
    <property type="entry name" value="HTH_LUXR"/>
    <property type="match status" value="1"/>
</dbReference>
<dbReference type="InterPro" id="IPR036388">
    <property type="entry name" value="WH-like_DNA-bd_sf"/>
</dbReference>
<proteinExistence type="predicted"/>
<dbReference type="EMBL" id="JAEMUK010000002">
    <property type="protein sequence ID" value="MBJ7542043.1"/>
    <property type="molecule type" value="Genomic_DNA"/>
</dbReference>
<evidence type="ECO:0000313" key="3">
    <source>
        <dbReference type="EMBL" id="MBJ7542043.1"/>
    </source>
</evidence>
<reference evidence="3 4" key="1">
    <citation type="submission" date="2020-12" db="EMBL/GenBank/DDBJ databases">
        <title>Revised draft genomes of Rhodomicrobium vannielii ATCC 17100 and Rhodomicrobium udaipurense JA643.</title>
        <authorList>
            <person name="Conners E.M."/>
            <person name="Davenport E.J."/>
            <person name="Bose A."/>
        </authorList>
    </citation>
    <scope>NUCLEOTIDE SEQUENCE [LARGE SCALE GENOMIC DNA]</scope>
    <source>
        <strain evidence="3 4">JA643</strain>
    </source>
</reference>
<organism evidence="3 4">
    <name type="scientific">Rhodomicrobium udaipurense</name>
    <dbReference type="NCBI Taxonomy" id="1202716"/>
    <lineage>
        <taxon>Bacteria</taxon>
        <taxon>Pseudomonadati</taxon>
        <taxon>Pseudomonadota</taxon>
        <taxon>Alphaproteobacteria</taxon>
        <taxon>Hyphomicrobiales</taxon>
        <taxon>Hyphomicrobiaceae</taxon>
        <taxon>Rhodomicrobium</taxon>
    </lineage>
</organism>
<dbReference type="Pfam" id="PF00196">
    <property type="entry name" value="GerE"/>
    <property type="match status" value="1"/>
</dbReference>
<dbReference type="Proteomes" id="UP000623250">
    <property type="component" value="Unassembled WGS sequence"/>
</dbReference>
<keyword evidence="1" id="KW-0812">Transmembrane</keyword>
<feature type="domain" description="HTH luxR-type" evidence="2">
    <location>
        <begin position="129"/>
        <end position="186"/>
    </location>
</feature>
<dbReference type="GO" id="GO:0006355">
    <property type="term" value="P:regulation of DNA-templated transcription"/>
    <property type="evidence" value="ECO:0007669"/>
    <property type="project" value="InterPro"/>
</dbReference>
<feature type="transmembrane region" description="Helical" evidence="1">
    <location>
        <begin position="12"/>
        <end position="32"/>
    </location>
</feature>
<dbReference type="Gene3D" id="1.10.10.10">
    <property type="entry name" value="Winged helix-like DNA-binding domain superfamily/Winged helix DNA-binding domain"/>
    <property type="match status" value="1"/>
</dbReference>
<dbReference type="GO" id="GO:0003677">
    <property type="term" value="F:DNA binding"/>
    <property type="evidence" value="ECO:0007669"/>
    <property type="project" value="InterPro"/>
</dbReference>
<protein>
    <submittedName>
        <fullName evidence="3">Helix-turn-helix transcriptional regulator</fullName>
    </submittedName>
</protein>
<dbReference type="InterPro" id="IPR016032">
    <property type="entry name" value="Sig_transdc_resp-reg_C-effctor"/>
</dbReference>
<comment type="caution">
    <text evidence="3">The sequence shown here is derived from an EMBL/GenBank/DDBJ whole genome shotgun (WGS) entry which is preliminary data.</text>
</comment>
<name>A0A8I1G7L3_9HYPH</name>
<dbReference type="RefSeq" id="WP_199502237.1">
    <property type="nucleotide sequence ID" value="NZ_JAEMUK010000002.1"/>
</dbReference>
<gene>
    <name evidence="3" type="ORF">JDN41_00545</name>
</gene>
<dbReference type="PRINTS" id="PR00038">
    <property type="entry name" value="HTHLUXR"/>
</dbReference>
<evidence type="ECO:0000313" key="4">
    <source>
        <dbReference type="Proteomes" id="UP000623250"/>
    </source>
</evidence>
<keyword evidence="4" id="KW-1185">Reference proteome</keyword>
<dbReference type="SUPFAM" id="SSF46894">
    <property type="entry name" value="C-terminal effector domain of the bipartite response regulators"/>
    <property type="match status" value="1"/>
</dbReference>
<keyword evidence="1" id="KW-1133">Transmembrane helix</keyword>
<dbReference type="AlphaFoldDB" id="A0A8I1G7L3"/>
<evidence type="ECO:0000259" key="2">
    <source>
        <dbReference type="SMART" id="SM00421"/>
    </source>
</evidence>
<dbReference type="InterPro" id="IPR000792">
    <property type="entry name" value="Tscrpt_reg_LuxR_C"/>
</dbReference>
<evidence type="ECO:0000256" key="1">
    <source>
        <dbReference type="SAM" id="Phobius"/>
    </source>
</evidence>